<dbReference type="GO" id="GO:0055052">
    <property type="term" value="C:ATP-binding cassette (ABC) transporter complex, substrate-binding subunit-containing"/>
    <property type="evidence" value="ECO:0007669"/>
    <property type="project" value="TreeGrafter"/>
</dbReference>
<dbReference type="RefSeq" id="WP_126793499.1">
    <property type="nucleotide sequence ID" value="NZ_CP060720.1"/>
</dbReference>
<dbReference type="OrthoDB" id="9782846at2"/>
<dbReference type="CDD" id="cd13585">
    <property type="entry name" value="PBP2_TMBP_like"/>
    <property type="match status" value="1"/>
</dbReference>
<evidence type="ECO:0000256" key="4">
    <source>
        <dbReference type="SAM" id="SignalP"/>
    </source>
</evidence>
<name>A0A430B3G5_9ENTE</name>
<reference evidence="5 6" key="1">
    <citation type="submission" date="2017-05" db="EMBL/GenBank/DDBJ databases">
        <title>Vagococcus spp. assemblies.</title>
        <authorList>
            <person name="Gulvik C.A."/>
        </authorList>
    </citation>
    <scope>NUCLEOTIDE SEQUENCE [LARGE SCALE GENOMIC DNA]</scope>
    <source>
        <strain evidence="5 6">SS1714</strain>
    </source>
</reference>
<dbReference type="EMBL" id="NGKB01000006">
    <property type="protein sequence ID" value="RSU14863.1"/>
    <property type="molecule type" value="Genomic_DNA"/>
</dbReference>
<evidence type="ECO:0000313" key="6">
    <source>
        <dbReference type="Proteomes" id="UP000288028"/>
    </source>
</evidence>
<keyword evidence="2" id="KW-0813">Transport</keyword>
<protein>
    <submittedName>
        <fullName evidence="5">ABC transporter substrate-binding protein</fullName>
    </submittedName>
</protein>
<dbReference type="InterPro" id="IPR006059">
    <property type="entry name" value="SBP"/>
</dbReference>
<dbReference type="PANTHER" id="PTHR30061:SF50">
    <property type="entry name" value="MALTOSE_MALTODEXTRIN-BINDING PERIPLASMIC PROTEIN"/>
    <property type="match status" value="1"/>
</dbReference>
<comment type="caution">
    <text evidence="5">The sequence shown here is derived from an EMBL/GenBank/DDBJ whole genome shotgun (WGS) entry which is preliminary data.</text>
</comment>
<evidence type="ECO:0000313" key="5">
    <source>
        <dbReference type="EMBL" id="RSU14863.1"/>
    </source>
</evidence>
<dbReference type="PANTHER" id="PTHR30061">
    <property type="entry name" value="MALTOSE-BINDING PERIPLASMIC PROTEIN"/>
    <property type="match status" value="1"/>
</dbReference>
<comment type="similarity">
    <text evidence="1">Belongs to the bacterial solute-binding protein 1 family.</text>
</comment>
<gene>
    <name evidence="5" type="ORF">CBF28_07275</name>
</gene>
<dbReference type="Pfam" id="PF01547">
    <property type="entry name" value="SBP_bac_1"/>
    <property type="match status" value="1"/>
</dbReference>
<keyword evidence="3 4" id="KW-0732">Signal</keyword>
<accession>A0A430B3G5</accession>
<dbReference type="AlphaFoldDB" id="A0A430B3G5"/>
<keyword evidence="6" id="KW-1185">Reference proteome</keyword>
<proteinExistence type="inferred from homology"/>
<organism evidence="5 6">
    <name type="scientific">Vagococcus carniphilus</name>
    <dbReference type="NCBI Taxonomy" id="218144"/>
    <lineage>
        <taxon>Bacteria</taxon>
        <taxon>Bacillati</taxon>
        <taxon>Bacillota</taxon>
        <taxon>Bacilli</taxon>
        <taxon>Lactobacillales</taxon>
        <taxon>Enterococcaceae</taxon>
        <taxon>Vagococcus</taxon>
    </lineage>
</organism>
<dbReference type="GeneID" id="95579517"/>
<dbReference type="GO" id="GO:0015768">
    <property type="term" value="P:maltose transport"/>
    <property type="evidence" value="ECO:0007669"/>
    <property type="project" value="TreeGrafter"/>
</dbReference>
<dbReference type="Proteomes" id="UP000288028">
    <property type="component" value="Unassembled WGS sequence"/>
</dbReference>
<evidence type="ECO:0000256" key="2">
    <source>
        <dbReference type="ARBA" id="ARBA00022448"/>
    </source>
</evidence>
<dbReference type="SUPFAM" id="SSF53850">
    <property type="entry name" value="Periplasmic binding protein-like II"/>
    <property type="match status" value="1"/>
</dbReference>
<dbReference type="Gene3D" id="3.40.190.10">
    <property type="entry name" value="Periplasmic binding protein-like II"/>
    <property type="match status" value="1"/>
</dbReference>
<feature type="chain" id="PRO_5039385365" evidence="4">
    <location>
        <begin position="28"/>
        <end position="425"/>
    </location>
</feature>
<evidence type="ECO:0000256" key="1">
    <source>
        <dbReference type="ARBA" id="ARBA00008520"/>
    </source>
</evidence>
<feature type="signal peptide" evidence="4">
    <location>
        <begin position="1"/>
        <end position="27"/>
    </location>
</feature>
<dbReference type="PROSITE" id="PS51257">
    <property type="entry name" value="PROKAR_LIPOPROTEIN"/>
    <property type="match status" value="1"/>
</dbReference>
<sequence length="425" mass="47468">MVEKQQKGRKRIKLGLFAAALSILSLAVVGCGNKDGGKKSEGGKSEISYALWDKEQAVVFKEIAKDFEEENPDIKIKLEVTPWAQYWTKLETAITGKNAPDVFWLNIPKSTDYIESGVVEPLNDYKLDTSAFPKQYIESYTHEGKLYGIPKDFDTNGLWYNKKIFDDAGVAYPDDTWTWDTWLETAKKLTDEDKGIYGMATPVTWQGGYYETIYQNEGQPFTKDGKKSAFDQPATIEGVEYWHKFSEQGSAVPVETMASTTQSELLQAGKVAMAVDGSYMTPVFFKEDYGLKNIDVAPLPKGKKRATTSNALANVMSAHSKNKESAAKWIDYLSSEKVNKKIAESGVVIPAREGTQDAWINSYKDKNIKVFVDAVEYAVPLPNNKNGMSAIAIETEIFNEAWMGNKTVKEASEEYAKKANELLSK</sequence>
<dbReference type="GO" id="GO:1901982">
    <property type="term" value="F:maltose binding"/>
    <property type="evidence" value="ECO:0007669"/>
    <property type="project" value="TreeGrafter"/>
</dbReference>
<evidence type="ECO:0000256" key="3">
    <source>
        <dbReference type="ARBA" id="ARBA00022729"/>
    </source>
</evidence>
<dbReference type="GO" id="GO:0042956">
    <property type="term" value="P:maltodextrin transmembrane transport"/>
    <property type="evidence" value="ECO:0007669"/>
    <property type="project" value="TreeGrafter"/>
</dbReference>